<dbReference type="GO" id="GO:0005525">
    <property type="term" value="F:GTP binding"/>
    <property type="evidence" value="ECO:0007669"/>
    <property type="project" value="UniProtKB-KW"/>
</dbReference>
<dbReference type="SMART" id="SM00174">
    <property type="entry name" value="RHO"/>
    <property type="match status" value="1"/>
</dbReference>
<dbReference type="GO" id="GO:0007264">
    <property type="term" value="P:small GTPase-mediated signal transduction"/>
    <property type="evidence" value="ECO:0007669"/>
    <property type="project" value="InterPro"/>
</dbReference>
<dbReference type="SMART" id="SM00173">
    <property type="entry name" value="RAS"/>
    <property type="match status" value="1"/>
</dbReference>
<dbReference type="GO" id="GO:0001667">
    <property type="term" value="P:ameboidal-type cell migration"/>
    <property type="evidence" value="ECO:0007669"/>
    <property type="project" value="UniProtKB-ARBA"/>
</dbReference>
<reference evidence="3" key="2">
    <citation type="submission" date="2021-08" db="EMBL/GenBank/DDBJ databases">
        <authorList>
            <person name="Eriksson T."/>
        </authorList>
    </citation>
    <scope>NUCLEOTIDE SEQUENCE</scope>
    <source>
        <strain evidence="3">Stoneville</strain>
        <tissue evidence="3">Whole head</tissue>
    </source>
</reference>
<dbReference type="GO" id="GO:0003006">
    <property type="term" value="P:developmental process involved in reproduction"/>
    <property type="evidence" value="ECO:0007669"/>
    <property type="project" value="UniProtKB-ARBA"/>
</dbReference>
<dbReference type="InterPro" id="IPR001806">
    <property type="entry name" value="Small_GTPase"/>
</dbReference>
<dbReference type="InterPro" id="IPR003578">
    <property type="entry name" value="Small_GTPase_Rho"/>
</dbReference>
<dbReference type="GO" id="GO:0003924">
    <property type="term" value="F:GTPase activity"/>
    <property type="evidence" value="ECO:0007669"/>
    <property type="project" value="InterPro"/>
</dbReference>
<dbReference type="Gene3D" id="3.40.50.300">
    <property type="entry name" value="P-loop containing nucleotide triphosphate hydrolases"/>
    <property type="match status" value="1"/>
</dbReference>
<dbReference type="AlphaFoldDB" id="A0A8J6HK67"/>
<dbReference type="Proteomes" id="UP000719412">
    <property type="component" value="Unassembled WGS sequence"/>
</dbReference>
<dbReference type="FunFam" id="3.40.50.300:FF:006021">
    <property type="entry name" value="Ras-like GTP-binding protein RhoL"/>
    <property type="match status" value="1"/>
</dbReference>
<keyword evidence="4" id="KW-1185">Reference proteome</keyword>
<dbReference type="PROSITE" id="PS51419">
    <property type="entry name" value="RAB"/>
    <property type="match status" value="1"/>
</dbReference>
<dbReference type="EMBL" id="JABDTM020022508">
    <property type="protein sequence ID" value="KAH0815852.1"/>
    <property type="molecule type" value="Genomic_DNA"/>
</dbReference>
<keyword evidence="2" id="KW-0342">GTP-binding</keyword>
<dbReference type="GO" id="GO:0035006">
    <property type="term" value="P:melanization defense response"/>
    <property type="evidence" value="ECO:0007669"/>
    <property type="project" value="UniProtKB-ARBA"/>
</dbReference>
<dbReference type="SUPFAM" id="SSF52540">
    <property type="entry name" value="P-loop containing nucleoside triphosphate hydrolases"/>
    <property type="match status" value="1"/>
</dbReference>
<evidence type="ECO:0000313" key="3">
    <source>
        <dbReference type="EMBL" id="KAH0815852.1"/>
    </source>
</evidence>
<proteinExistence type="predicted"/>
<gene>
    <name evidence="3" type="ORF">GEV33_006939</name>
</gene>
<keyword evidence="1" id="KW-0547">Nucleotide-binding</keyword>
<dbReference type="PROSITE" id="PS51420">
    <property type="entry name" value="RHO"/>
    <property type="match status" value="1"/>
</dbReference>
<dbReference type="Pfam" id="PF00071">
    <property type="entry name" value="Ras"/>
    <property type="match status" value="1"/>
</dbReference>
<dbReference type="GO" id="GO:0022412">
    <property type="term" value="P:cellular process involved in reproduction in multicellular organism"/>
    <property type="evidence" value="ECO:0007669"/>
    <property type="project" value="UniProtKB-ARBA"/>
</dbReference>
<dbReference type="PRINTS" id="PR00449">
    <property type="entry name" value="RASTRNSFRMNG"/>
</dbReference>
<evidence type="ECO:0000256" key="1">
    <source>
        <dbReference type="ARBA" id="ARBA00022741"/>
    </source>
</evidence>
<evidence type="ECO:0000313" key="4">
    <source>
        <dbReference type="Proteomes" id="UP000719412"/>
    </source>
</evidence>
<protein>
    <submittedName>
        <fullName evidence="3">Uncharacterized protein</fullName>
    </submittedName>
</protein>
<comment type="caution">
    <text evidence="3">The sequence shown here is derived from an EMBL/GenBank/DDBJ whole genome shotgun (WGS) entry which is preliminary data.</text>
</comment>
<dbReference type="SMART" id="SM00175">
    <property type="entry name" value="RAB"/>
    <property type="match status" value="1"/>
</dbReference>
<reference evidence="3" key="1">
    <citation type="journal article" date="2020" name="J Insects Food Feed">
        <title>The yellow mealworm (Tenebrio molitor) genome: a resource for the emerging insects as food and feed industry.</title>
        <authorList>
            <person name="Eriksson T."/>
            <person name="Andere A."/>
            <person name="Kelstrup H."/>
            <person name="Emery V."/>
            <person name="Picard C."/>
        </authorList>
    </citation>
    <scope>NUCLEOTIDE SEQUENCE</scope>
    <source>
        <strain evidence="3">Stoneville</strain>
        <tissue evidence="3">Whole head</tissue>
    </source>
</reference>
<dbReference type="InterPro" id="IPR027417">
    <property type="entry name" value="P-loop_NTPase"/>
</dbReference>
<organism evidence="3 4">
    <name type="scientific">Tenebrio molitor</name>
    <name type="common">Yellow mealworm beetle</name>
    <dbReference type="NCBI Taxonomy" id="7067"/>
    <lineage>
        <taxon>Eukaryota</taxon>
        <taxon>Metazoa</taxon>
        <taxon>Ecdysozoa</taxon>
        <taxon>Arthropoda</taxon>
        <taxon>Hexapoda</taxon>
        <taxon>Insecta</taxon>
        <taxon>Pterygota</taxon>
        <taxon>Neoptera</taxon>
        <taxon>Endopterygota</taxon>
        <taxon>Coleoptera</taxon>
        <taxon>Polyphaga</taxon>
        <taxon>Cucujiformia</taxon>
        <taxon>Tenebrionidae</taxon>
        <taxon>Tenebrio</taxon>
    </lineage>
</organism>
<dbReference type="PROSITE" id="PS51421">
    <property type="entry name" value="RAS"/>
    <property type="match status" value="1"/>
</dbReference>
<dbReference type="GO" id="GO:0035099">
    <property type="term" value="P:hemocyte migration"/>
    <property type="evidence" value="ECO:0007669"/>
    <property type="project" value="UniProtKB-ARBA"/>
</dbReference>
<name>A0A8J6HK67_TENMO</name>
<dbReference type="PANTHER" id="PTHR24072">
    <property type="entry name" value="RHO FAMILY GTPASE"/>
    <property type="match status" value="1"/>
</dbReference>
<evidence type="ECO:0000256" key="2">
    <source>
        <dbReference type="ARBA" id="ARBA00023134"/>
    </source>
</evidence>
<accession>A0A8J6HK67</accession>
<sequence length="176" mass="19890">MSKYLTLVAVGDDNSNKTELLLKYTGSHCARYNKFVVPRFKNNVQSIVVDHVCWTVCFVDAESDDHYSVLRRAAYEKADCILLCYSVKSRSSFKSVYKKWCLEVRKHAPLVPIILIATDTEARSAAASATVSTEQGENLKLLIGAYAFIECSVEHFLGIDDIFIEAVRSTYQRTKF</sequence>